<evidence type="ECO:0000313" key="1">
    <source>
        <dbReference type="EMBL" id="KAH7902763.1"/>
    </source>
</evidence>
<organism evidence="1 2">
    <name type="scientific">Hygrophoropsis aurantiaca</name>
    <dbReference type="NCBI Taxonomy" id="72124"/>
    <lineage>
        <taxon>Eukaryota</taxon>
        <taxon>Fungi</taxon>
        <taxon>Dikarya</taxon>
        <taxon>Basidiomycota</taxon>
        <taxon>Agaricomycotina</taxon>
        <taxon>Agaricomycetes</taxon>
        <taxon>Agaricomycetidae</taxon>
        <taxon>Boletales</taxon>
        <taxon>Coniophorineae</taxon>
        <taxon>Hygrophoropsidaceae</taxon>
        <taxon>Hygrophoropsis</taxon>
    </lineage>
</organism>
<protein>
    <submittedName>
        <fullName evidence="1">Uncharacterized protein</fullName>
    </submittedName>
</protein>
<sequence length="395" mass="43062">MSPTRPCLWRSARLQQRNMAPSTRARANSNHPVPSRRGQAPVDQPSRGRSRRGKTLANPTISTSRTVPPTSTPVTSNQPNQNINIGWNTHQTDLLVGWLTSHPADCNILFNKDNKQKDDAIDKPSGKDKNTIHEVIANHIFSNDSQWAATYDSLPAKFSTSVSNRINYLRKKFLNQRTELNQTGQGVTPADNTDNPTALATKEFPWYNDLLSIWNGMPNFTPKVVTSRAGIPRGVNHLELIGSHGKGKGTTAAIPSGATTIDMHDTAAAGTSDPAATGTSDPATDDTNNAAMDLDFAMGPDQEPYGDSNMMDDQGGFQFDDEQFDDEDMSVEPSGGQTPGKRKALELDDSPPGSHASSLASPQWLRKRSQSTHALLTPPHKRIPRHLALHLHACL</sequence>
<gene>
    <name evidence="1" type="ORF">BJ138DRAFT_1121136</name>
</gene>
<comment type="caution">
    <text evidence="1">The sequence shown here is derived from an EMBL/GenBank/DDBJ whole genome shotgun (WGS) entry which is preliminary data.</text>
</comment>
<name>A0ACB7ZPR3_9AGAM</name>
<keyword evidence="2" id="KW-1185">Reference proteome</keyword>
<reference evidence="1" key="1">
    <citation type="journal article" date="2021" name="New Phytol.">
        <title>Evolutionary innovations through gain and loss of genes in the ectomycorrhizal Boletales.</title>
        <authorList>
            <person name="Wu G."/>
            <person name="Miyauchi S."/>
            <person name="Morin E."/>
            <person name="Kuo A."/>
            <person name="Drula E."/>
            <person name="Varga T."/>
            <person name="Kohler A."/>
            <person name="Feng B."/>
            <person name="Cao Y."/>
            <person name="Lipzen A."/>
            <person name="Daum C."/>
            <person name="Hundley H."/>
            <person name="Pangilinan J."/>
            <person name="Johnson J."/>
            <person name="Barry K."/>
            <person name="LaButti K."/>
            <person name="Ng V."/>
            <person name="Ahrendt S."/>
            <person name="Min B."/>
            <person name="Choi I.G."/>
            <person name="Park H."/>
            <person name="Plett J.M."/>
            <person name="Magnuson J."/>
            <person name="Spatafora J.W."/>
            <person name="Nagy L.G."/>
            <person name="Henrissat B."/>
            <person name="Grigoriev I.V."/>
            <person name="Yang Z.L."/>
            <person name="Xu J."/>
            <person name="Martin F.M."/>
        </authorList>
    </citation>
    <scope>NUCLEOTIDE SEQUENCE</scope>
    <source>
        <strain evidence="1">ATCC 28755</strain>
    </source>
</reference>
<evidence type="ECO:0000313" key="2">
    <source>
        <dbReference type="Proteomes" id="UP000790377"/>
    </source>
</evidence>
<dbReference type="EMBL" id="MU269574">
    <property type="protein sequence ID" value="KAH7902763.1"/>
    <property type="molecule type" value="Genomic_DNA"/>
</dbReference>
<dbReference type="Proteomes" id="UP000790377">
    <property type="component" value="Unassembled WGS sequence"/>
</dbReference>
<proteinExistence type="predicted"/>
<accession>A0ACB7ZPR3</accession>